<gene>
    <name evidence="2" type="ORF">ORQ98_07905</name>
</gene>
<reference evidence="2 3" key="1">
    <citation type="submission" date="2022-11" db="EMBL/GenBank/DDBJ databases">
        <title>Spartinivicinus poritis sp. nov., isolated from scleractinian coral Porites lutea.</title>
        <authorList>
            <person name="Zhang G."/>
            <person name="Cai L."/>
            <person name="Wei Q."/>
        </authorList>
    </citation>
    <scope>NUCLEOTIDE SEQUENCE [LARGE SCALE GENOMIC DNA]</scope>
    <source>
        <strain evidence="2 3">A2-2</strain>
    </source>
</reference>
<proteinExistence type="predicted"/>
<organism evidence="2 3">
    <name type="scientific">Spartinivicinus poritis</name>
    <dbReference type="NCBI Taxonomy" id="2994640"/>
    <lineage>
        <taxon>Bacteria</taxon>
        <taxon>Pseudomonadati</taxon>
        <taxon>Pseudomonadota</taxon>
        <taxon>Gammaproteobacteria</taxon>
        <taxon>Oceanospirillales</taxon>
        <taxon>Zooshikellaceae</taxon>
        <taxon>Spartinivicinus</taxon>
    </lineage>
</organism>
<name>A0ABT5U8M5_9GAMM</name>
<feature type="region of interest" description="Disordered" evidence="1">
    <location>
        <begin position="1"/>
        <end position="26"/>
    </location>
</feature>
<keyword evidence="3" id="KW-1185">Reference proteome</keyword>
<sequence>MNKHEPSQLSSHITDTGITPPGTSKVSPAQLISFIKSKLQEHRKMKRCEHVFNQLTDKELRDLGFYRYGNRFFPLDD</sequence>
<feature type="compositionally biased region" description="Polar residues" evidence="1">
    <location>
        <begin position="7"/>
        <end position="26"/>
    </location>
</feature>
<evidence type="ECO:0000256" key="1">
    <source>
        <dbReference type="SAM" id="MobiDB-lite"/>
    </source>
</evidence>
<comment type="caution">
    <text evidence="2">The sequence shown here is derived from an EMBL/GenBank/DDBJ whole genome shotgun (WGS) entry which is preliminary data.</text>
</comment>
<protein>
    <recommendedName>
        <fullName evidence="4">DUF1127 domain-containing protein</fullName>
    </recommendedName>
</protein>
<dbReference type="Proteomes" id="UP001528823">
    <property type="component" value="Unassembled WGS sequence"/>
</dbReference>
<evidence type="ECO:0008006" key="4">
    <source>
        <dbReference type="Google" id="ProtNLM"/>
    </source>
</evidence>
<evidence type="ECO:0000313" key="2">
    <source>
        <dbReference type="EMBL" id="MDE1461892.1"/>
    </source>
</evidence>
<dbReference type="EMBL" id="JAPMOU010000007">
    <property type="protein sequence ID" value="MDE1461892.1"/>
    <property type="molecule type" value="Genomic_DNA"/>
</dbReference>
<evidence type="ECO:0000313" key="3">
    <source>
        <dbReference type="Proteomes" id="UP001528823"/>
    </source>
</evidence>
<accession>A0ABT5U8M5</accession>
<dbReference type="RefSeq" id="WP_274688251.1">
    <property type="nucleotide sequence ID" value="NZ_JAPMOU010000007.1"/>
</dbReference>